<dbReference type="InterPro" id="IPR014017">
    <property type="entry name" value="DNA_helicase_UvrD-like_C"/>
</dbReference>
<evidence type="ECO:0000256" key="7">
    <source>
        <dbReference type="ARBA" id="ARBA00022839"/>
    </source>
</evidence>
<keyword evidence="8 15" id="KW-0067">ATP-binding</keyword>
<comment type="catalytic activity">
    <reaction evidence="14">
        <text>ATP + H2O = ADP + phosphate + H(+)</text>
        <dbReference type="Rhea" id="RHEA:13065"/>
        <dbReference type="ChEBI" id="CHEBI:15377"/>
        <dbReference type="ChEBI" id="CHEBI:15378"/>
        <dbReference type="ChEBI" id="CHEBI:30616"/>
        <dbReference type="ChEBI" id="CHEBI:43474"/>
        <dbReference type="ChEBI" id="CHEBI:456216"/>
        <dbReference type="EC" id="5.6.2.4"/>
    </reaction>
</comment>
<reference evidence="19" key="1">
    <citation type="submission" date="2016-10" db="EMBL/GenBank/DDBJ databases">
        <authorList>
            <person name="Varghese N."/>
            <person name="Submissions S."/>
        </authorList>
    </citation>
    <scope>NUCLEOTIDE SEQUENCE [LARGE SCALE GENOMIC DNA]</scope>
    <source>
        <strain evidence="19">DSM 19083</strain>
    </source>
</reference>
<dbReference type="AlphaFoldDB" id="A0A1I2DFJ8"/>
<dbReference type="GO" id="GO:0000725">
    <property type="term" value="P:recombinational repair"/>
    <property type="evidence" value="ECO:0007669"/>
    <property type="project" value="TreeGrafter"/>
</dbReference>
<dbReference type="OrthoDB" id="4812256at2"/>
<organism evidence="18 19">
    <name type="scientific">Flavimobilis marinus</name>
    <dbReference type="NCBI Taxonomy" id="285351"/>
    <lineage>
        <taxon>Bacteria</taxon>
        <taxon>Bacillati</taxon>
        <taxon>Actinomycetota</taxon>
        <taxon>Actinomycetes</taxon>
        <taxon>Micrococcales</taxon>
        <taxon>Jonesiaceae</taxon>
        <taxon>Flavimobilis</taxon>
    </lineage>
</organism>
<evidence type="ECO:0000256" key="3">
    <source>
        <dbReference type="ARBA" id="ARBA00022741"/>
    </source>
</evidence>
<dbReference type="STRING" id="285351.SAMN04488035_0545"/>
<dbReference type="GO" id="GO:0043138">
    <property type="term" value="F:3'-5' DNA helicase activity"/>
    <property type="evidence" value="ECO:0007669"/>
    <property type="project" value="UniProtKB-EC"/>
</dbReference>
<dbReference type="Gene3D" id="3.90.320.10">
    <property type="match status" value="1"/>
</dbReference>
<evidence type="ECO:0000313" key="18">
    <source>
        <dbReference type="EMBL" id="SFE79385.1"/>
    </source>
</evidence>
<keyword evidence="3 15" id="KW-0547">Nucleotide-binding</keyword>
<dbReference type="GO" id="GO:0005829">
    <property type="term" value="C:cytosol"/>
    <property type="evidence" value="ECO:0007669"/>
    <property type="project" value="TreeGrafter"/>
</dbReference>
<feature type="binding site" evidence="15">
    <location>
        <begin position="37"/>
        <end position="44"/>
    </location>
    <ligand>
        <name>ATP</name>
        <dbReference type="ChEBI" id="CHEBI:30616"/>
    </ligand>
</feature>
<dbReference type="EMBL" id="FONZ01000001">
    <property type="protein sequence ID" value="SFE79385.1"/>
    <property type="molecule type" value="Genomic_DNA"/>
</dbReference>
<evidence type="ECO:0000256" key="2">
    <source>
        <dbReference type="ARBA" id="ARBA00022722"/>
    </source>
</evidence>
<dbReference type="CDD" id="cd17932">
    <property type="entry name" value="DEXQc_UvrD"/>
    <property type="match status" value="1"/>
</dbReference>
<dbReference type="GO" id="GO:0033202">
    <property type="term" value="C:DNA helicase complex"/>
    <property type="evidence" value="ECO:0007669"/>
    <property type="project" value="TreeGrafter"/>
</dbReference>
<dbReference type="InterPro" id="IPR011335">
    <property type="entry name" value="Restrct_endonuc-II-like"/>
</dbReference>
<evidence type="ECO:0000256" key="6">
    <source>
        <dbReference type="ARBA" id="ARBA00022806"/>
    </source>
</evidence>
<dbReference type="GO" id="GO:0004527">
    <property type="term" value="F:exonuclease activity"/>
    <property type="evidence" value="ECO:0007669"/>
    <property type="project" value="UniProtKB-KW"/>
</dbReference>
<dbReference type="InterPro" id="IPR013986">
    <property type="entry name" value="DExx_box_DNA_helicase_dom_sf"/>
</dbReference>
<dbReference type="InterPro" id="IPR011604">
    <property type="entry name" value="PDDEXK-like_dom_sf"/>
</dbReference>
<evidence type="ECO:0000256" key="15">
    <source>
        <dbReference type="PROSITE-ProRule" id="PRU00560"/>
    </source>
</evidence>
<dbReference type="PANTHER" id="PTHR11070:SF55">
    <property type="entry name" value="DNA 3'-5' HELICASE"/>
    <property type="match status" value="1"/>
</dbReference>
<evidence type="ECO:0000259" key="17">
    <source>
        <dbReference type="PROSITE" id="PS51217"/>
    </source>
</evidence>
<dbReference type="Gene3D" id="1.10.10.160">
    <property type="match status" value="1"/>
</dbReference>
<evidence type="ECO:0000256" key="10">
    <source>
        <dbReference type="ARBA" id="ARBA00023204"/>
    </source>
</evidence>
<dbReference type="GO" id="GO:0005524">
    <property type="term" value="F:ATP binding"/>
    <property type="evidence" value="ECO:0007669"/>
    <property type="project" value="UniProtKB-UniRule"/>
</dbReference>
<evidence type="ECO:0000256" key="14">
    <source>
        <dbReference type="ARBA" id="ARBA00048988"/>
    </source>
</evidence>
<feature type="domain" description="UvrD-like helicase C-terminal" evidence="17">
    <location>
        <begin position="352"/>
        <end position="676"/>
    </location>
</feature>
<dbReference type="InterPro" id="IPR038726">
    <property type="entry name" value="PDDEXK_AddAB-type"/>
</dbReference>
<evidence type="ECO:0000256" key="5">
    <source>
        <dbReference type="ARBA" id="ARBA00022801"/>
    </source>
</evidence>
<dbReference type="Gene3D" id="3.40.50.300">
    <property type="entry name" value="P-loop containing nucleotide triphosphate hydrolases"/>
    <property type="match status" value="3"/>
</dbReference>
<feature type="domain" description="UvrD-like helicase ATP-binding" evidence="16">
    <location>
        <begin position="16"/>
        <end position="351"/>
    </location>
</feature>
<keyword evidence="6 15" id="KW-0347">Helicase</keyword>
<dbReference type="GO" id="GO:0003677">
    <property type="term" value="F:DNA binding"/>
    <property type="evidence" value="ECO:0007669"/>
    <property type="project" value="UniProtKB-KW"/>
</dbReference>
<evidence type="ECO:0000256" key="11">
    <source>
        <dbReference type="ARBA" id="ARBA00023235"/>
    </source>
</evidence>
<evidence type="ECO:0000259" key="16">
    <source>
        <dbReference type="PROSITE" id="PS51198"/>
    </source>
</evidence>
<keyword evidence="2" id="KW-0540">Nuclease</keyword>
<keyword evidence="19" id="KW-1185">Reference proteome</keyword>
<evidence type="ECO:0000256" key="4">
    <source>
        <dbReference type="ARBA" id="ARBA00022763"/>
    </source>
</evidence>
<dbReference type="Gene3D" id="1.10.486.10">
    <property type="entry name" value="PCRA, domain 4"/>
    <property type="match status" value="1"/>
</dbReference>
<name>A0A1I2DFJ8_9MICO</name>
<dbReference type="Pfam" id="PF12705">
    <property type="entry name" value="PDDEXK_1"/>
    <property type="match status" value="1"/>
</dbReference>
<keyword evidence="9" id="KW-0238">DNA-binding</keyword>
<proteinExistence type="inferred from homology"/>
<evidence type="ECO:0000313" key="19">
    <source>
        <dbReference type="Proteomes" id="UP000198520"/>
    </source>
</evidence>
<comment type="similarity">
    <text evidence="1">Belongs to the helicase family. UvrD subfamily.</text>
</comment>
<gene>
    <name evidence="18" type="ORF">SAMN04488035_0545</name>
</gene>
<keyword evidence="4" id="KW-0227">DNA damage</keyword>
<dbReference type="InterPro" id="IPR014016">
    <property type="entry name" value="UvrD-like_ATP-bd"/>
</dbReference>
<evidence type="ECO:0000256" key="9">
    <source>
        <dbReference type="ARBA" id="ARBA00023125"/>
    </source>
</evidence>
<keyword evidence="5 15" id="KW-0378">Hydrolase</keyword>
<evidence type="ECO:0000256" key="12">
    <source>
        <dbReference type="ARBA" id="ARBA00034617"/>
    </source>
</evidence>
<comment type="catalytic activity">
    <reaction evidence="12">
        <text>Couples ATP hydrolysis with the unwinding of duplex DNA by translocating in the 3'-5' direction.</text>
        <dbReference type="EC" id="5.6.2.4"/>
    </reaction>
</comment>
<dbReference type="RefSeq" id="WP_093374813.1">
    <property type="nucleotide sequence ID" value="NZ_BNAN01000001.1"/>
</dbReference>
<dbReference type="SUPFAM" id="SSF52540">
    <property type="entry name" value="P-loop containing nucleoside triphosphate hydrolases"/>
    <property type="match status" value="1"/>
</dbReference>
<dbReference type="Proteomes" id="UP000198520">
    <property type="component" value="Unassembled WGS sequence"/>
</dbReference>
<evidence type="ECO:0000256" key="13">
    <source>
        <dbReference type="ARBA" id="ARBA00034808"/>
    </source>
</evidence>
<dbReference type="InterPro" id="IPR027417">
    <property type="entry name" value="P-loop_NTPase"/>
</dbReference>
<dbReference type="PANTHER" id="PTHR11070">
    <property type="entry name" value="UVRD / RECB / PCRA DNA HELICASE FAMILY MEMBER"/>
    <property type="match status" value="1"/>
</dbReference>
<keyword evidence="11" id="KW-0413">Isomerase</keyword>
<dbReference type="SUPFAM" id="SSF52980">
    <property type="entry name" value="Restriction endonuclease-like"/>
    <property type="match status" value="1"/>
</dbReference>
<dbReference type="EC" id="5.6.2.4" evidence="13"/>
<dbReference type="PROSITE" id="PS51217">
    <property type="entry name" value="UVRD_HELICASE_CTER"/>
    <property type="match status" value="1"/>
</dbReference>
<keyword evidence="7" id="KW-0269">Exonuclease</keyword>
<dbReference type="Pfam" id="PF00580">
    <property type="entry name" value="UvrD-helicase"/>
    <property type="match status" value="1"/>
</dbReference>
<sequence>MTQYTPHEIAALLGLPAPTPEQTAVIEAPLEPVLVVAGAGSGKTETMSARVVYLVANGLVAPDEVLGLTFTRKAAGELAERIRRRLRALTSRLRADGVAHSLEEGVLEAMRRPAVSTYNSYAAGLVKEHALRLGIEPSARLLGEASGWQLAHEVVESWTGELQTGAALSTIVSAVRELSGALSEHLLTPAEARAQMQQIVDAIEATPAGNGRSEHLAPVKALLTLMRERIELVDLVAELARRKRVSEALDFGDQVALGARLAEDFGAVGELERARYRVVLLDEYQDTSFAQARMLGALFGAGHAVTAVGDPNQSIYGWRGASASGLSRFAEQFDAVGRVHHLALSTSWRNDVAILDASNAVARPLRDRQVGIDVPALAPRPGAGPGAVSAVYAPTLADEATAVADFVQQHWRPAAPGRAARTAAVLCRARKQFVDVEIELRRRGIPVEVVGLGGLLDTPEVVDLVAFCEVVHDPARGDSLMRLLTGPWLNLGAADTFAVADRMRELARASRAAQGRQGDPGADDAHVDGVVPEADIVDSHSIVDVLDELPPPGWRSVEGRELTADARERLARLADALAHVRSRTYLSVPEIIGEAEQALGLDIEVALAGGHSRGRAALDAFRDIAVRFVDGAPHPTLGAFLAWLDAARQEERGLDQPLREPDPHAVQIITVHAAKGLEWDVVAVPGLSDGTFPSLRTTGDGYPRDSAWLTGLGTLPYPLRGDAPDLPELRYAGASDPKDLDARRKEFLGVAGEHQVAEERRLAYVALTRARSHLLLAGSWFRTGAKPVPPSPFLTELVEAGLVAGDALSAGPDDGAVNPRLAQEQTATWPAQAPAGVDLRRDAAQLVAAAAPAAWEDLTTGPAGDLARTALRLLDEREERRRPRREVELPAHLSASSMVRLAKDRAAYARDLRRPVPQEPSVHARRGTSFHAWVEQFYGAPVLLDLDELRGADDAAVDADLEALKDAFLTSEWAGLEPIAVEVDVETPIAGVMTRSRIDAVFADPRRPGGVVVVDWKTGKVPTDSATARAREVQLAVYRLAWARWKHVPLEDVDAAFFYVGSGTTVRPESVASADELERLVLGAPD</sequence>
<protein>
    <recommendedName>
        <fullName evidence="13">DNA 3'-5' helicase</fullName>
        <ecNumber evidence="13">5.6.2.4</ecNumber>
    </recommendedName>
</protein>
<dbReference type="Pfam" id="PF13361">
    <property type="entry name" value="UvrD_C"/>
    <property type="match status" value="2"/>
</dbReference>
<dbReference type="InterPro" id="IPR000212">
    <property type="entry name" value="DNA_helicase_UvrD/REP"/>
</dbReference>
<keyword evidence="10" id="KW-0234">DNA repair</keyword>
<dbReference type="PROSITE" id="PS51198">
    <property type="entry name" value="UVRD_HELICASE_ATP_BIND"/>
    <property type="match status" value="1"/>
</dbReference>
<evidence type="ECO:0000256" key="8">
    <source>
        <dbReference type="ARBA" id="ARBA00022840"/>
    </source>
</evidence>
<evidence type="ECO:0000256" key="1">
    <source>
        <dbReference type="ARBA" id="ARBA00009922"/>
    </source>
</evidence>
<accession>A0A1I2DFJ8</accession>